<keyword evidence="11" id="KW-1185">Reference proteome</keyword>
<evidence type="ECO:0000256" key="7">
    <source>
        <dbReference type="ARBA" id="ARBA00048721"/>
    </source>
</evidence>
<evidence type="ECO:0000256" key="8">
    <source>
        <dbReference type="HAMAP-Rule" id="MF_00244"/>
    </source>
</evidence>
<dbReference type="RefSeq" id="WP_218320086.1">
    <property type="nucleotide sequence ID" value="NZ_JAEEGC010000037.1"/>
</dbReference>
<dbReference type="GO" id="GO:0004515">
    <property type="term" value="F:nicotinate-nucleotide adenylyltransferase activity"/>
    <property type="evidence" value="ECO:0007669"/>
    <property type="project" value="UniProtKB-UniRule"/>
</dbReference>
<evidence type="ECO:0000256" key="1">
    <source>
        <dbReference type="ARBA" id="ARBA00002324"/>
    </source>
</evidence>
<dbReference type="EMBL" id="JAEEGC010000037">
    <property type="protein sequence ID" value="MBV7273057.1"/>
    <property type="molecule type" value="Genomic_DNA"/>
</dbReference>
<keyword evidence="5 8" id="KW-0547">Nucleotide-binding</keyword>
<reference evidence="10" key="1">
    <citation type="submission" date="2020-12" db="EMBL/GenBank/DDBJ databases">
        <title>Clostridium thailandense sp. nov., a novel acetogenic bacterium isolated from peat land soil in Thailand.</title>
        <authorList>
            <person name="Chaikitkaew S."/>
            <person name="Birkeland N.K."/>
        </authorList>
    </citation>
    <scope>NUCLEOTIDE SEQUENCE</scope>
    <source>
        <strain evidence="10">PL3</strain>
    </source>
</reference>
<protein>
    <recommendedName>
        <fullName evidence="8">Probable nicotinate-nucleotide adenylyltransferase</fullName>
        <ecNumber evidence="8">2.7.7.18</ecNumber>
    </recommendedName>
    <alternativeName>
        <fullName evidence="8">Deamido-NAD(+) diphosphorylase</fullName>
    </alternativeName>
    <alternativeName>
        <fullName evidence="8">Deamido-NAD(+) pyrophosphorylase</fullName>
    </alternativeName>
    <alternativeName>
        <fullName evidence="8">Nicotinate mononucleotide adenylyltransferase</fullName>
        <shortName evidence="8">NaMN adenylyltransferase</shortName>
    </alternativeName>
</protein>
<dbReference type="Proteomes" id="UP000694308">
    <property type="component" value="Unassembled WGS sequence"/>
</dbReference>
<evidence type="ECO:0000313" key="10">
    <source>
        <dbReference type="EMBL" id="MBV7273057.1"/>
    </source>
</evidence>
<evidence type="ECO:0000313" key="11">
    <source>
        <dbReference type="Proteomes" id="UP000694308"/>
    </source>
</evidence>
<dbReference type="HAMAP" id="MF_00244">
    <property type="entry name" value="NaMN_adenylyltr"/>
    <property type="match status" value="1"/>
</dbReference>
<dbReference type="PANTHER" id="PTHR39321:SF3">
    <property type="entry name" value="PHOSPHOPANTETHEINE ADENYLYLTRANSFERASE"/>
    <property type="match status" value="1"/>
</dbReference>
<dbReference type="NCBIfam" id="TIGR00125">
    <property type="entry name" value="cyt_tran_rel"/>
    <property type="match status" value="1"/>
</dbReference>
<dbReference type="InterPro" id="IPR004821">
    <property type="entry name" value="Cyt_trans-like"/>
</dbReference>
<dbReference type="NCBIfam" id="NF000840">
    <property type="entry name" value="PRK00071.1-3"/>
    <property type="match status" value="1"/>
</dbReference>
<evidence type="ECO:0000256" key="5">
    <source>
        <dbReference type="ARBA" id="ARBA00022741"/>
    </source>
</evidence>
<dbReference type="NCBIfam" id="TIGR00482">
    <property type="entry name" value="nicotinate (nicotinamide) nucleotide adenylyltransferase"/>
    <property type="match status" value="1"/>
</dbReference>
<evidence type="ECO:0000256" key="3">
    <source>
        <dbReference type="ARBA" id="ARBA00022679"/>
    </source>
</evidence>
<evidence type="ECO:0000256" key="4">
    <source>
        <dbReference type="ARBA" id="ARBA00022695"/>
    </source>
</evidence>
<comment type="pathway">
    <text evidence="2 8">Cofactor biosynthesis; NAD(+) biosynthesis; deamido-NAD(+) from nicotinate D-ribonucleotide: step 1/1.</text>
</comment>
<keyword evidence="3 8" id="KW-0808">Transferase</keyword>
<keyword evidence="6 8" id="KW-0067">ATP-binding</keyword>
<dbReference type="PANTHER" id="PTHR39321">
    <property type="entry name" value="NICOTINATE-NUCLEOTIDE ADENYLYLTRANSFERASE-RELATED"/>
    <property type="match status" value="1"/>
</dbReference>
<proteinExistence type="inferred from homology"/>
<dbReference type="InterPro" id="IPR005248">
    <property type="entry name" value="NadD/NMNAT"/>
</dbReference>
<gene>
    <name evidence="8" type="primary">nadD</name>
    <name evidence="10" type="ORF">I6U48_09050</name>
</gene>
<evidence type="ECO:0000256" key="2">
    <source>
        <dbReference type="ARBA" id="ARBA00005019"/>
    </source>
</evidence>
<dbReference type="CDD" id="cd02165">
    <property type="entry name" value="NMNAT"/>
    <property type="match status" value="1"/>
</dbReference>
<feature type="domain" description="Cytidyltransferase-like" evidence="9">
    <location>
        <begin position="6"/>
        <end position="173"/>
    </location>
</feature>
<evidence type="ECO:0000256" key="6">
    <source>
        <dbReference type="ARBA" id="ARBA00022840"/>
    </source>
</evidence>
<dbReference type="AlphaFoldDB" id="A0A949TPK4"/>
<keyword evidence="8" id="KW-0520">NAD</keyword>
<sequence>MIKKAIFGGTFDPIHNGHLYIAYEALYKLGLDNIIFMPSGNPPHKLGRNITDGFLRYEMVRMAIREEKRFEISDYELRNTDLSYTYKTLKYFNSIEQNTMWYFLTGVDCLMDIESWKNSEEIFKLCKFVVFNRPGYSMKNIQEKKSEIERKYLNEIIFLDVPLLDISSTNIRKSIKQEKNVNYLLPEGVYNTVKALKLYK</sequence>
<comment type="caution">
    <text evidence="10">The sequence shown here is derived from an EMBL/GenBank/DDBJ whole genome shotgun (WGS) entry which is preliminary data.</text>
</comment>
<name>A0A949TPK4_9CLOT</name>
<dbReference type="GO" id="GO:0009435">
    <property type="term" value="P:NAD+ biosynthetic process"/>
    <property type="evidence" value="ECO:0007669"/>
    <property type="project" value="UniProtKB-UniRule"/>
</dbReference>
<evidence type="ECO:0000259" key="9">
    <source>
        <dbReference type="Pfam" id="PF01467"/>
    </source>
</evidence>
<dbReference type="EC" id="2.7.7.18" evidence="8"/>
<keyword evidence="8" id="KW-0662">Pyridine nucleotide biosynthesis</keyword>
<comment type="function">
    <text evidence="1 8">Catalyzes the reversible adenylation of nicotinate mononucleotide (NaMN) to nicotinic acid adenine dinucleotide (NaAD).</text>
</comment>
<dbReference type="GO" id="GO:0005524">
    <property type="term" value="F:ATP binding"/>
    <property type="evidence" value="ECO:0007669"/>
    <property type="project" value="UniProtKB-KW"/>
</dbReference>
<accession>A0A949TPK4</accession>
<comment type="catalytic activity">
    <reaction evidence="7 8">
        <text>nicotinate beta-D-ribonucleotide + ATP + H(+) = deamido-NAD(+) + diphosphate</text>
        <dbReference type="Rhea" id="RHEA:22860"/>
        <dbReference type="ChEBI" id="CHEBI:15378"/>
        <dbReference type="ChEBI" id="CHEBI:30616"/>
        <dbReference type="ChEBI" id="CHEBI:33019"/>
        <dbReference type="ChEBI" id="CHEBI:57502"/>
        <dbReference type="ChEBI" id="CHEBI:58437"/>
        <dbReference type="EC" id="2.7.7.18"/>
    </reaction>
</comment>
<comment type="similarity">
    <text evidence="8">Belongs to the NadD family.</text>
</comment>
<keyword evidence="4 8" id="KW-0548">Nucleotidyltransferase</keyword>
<organism evidence="10 11">
    <name type="scientific">Clostridium thailandense</name>
    <dbReference type="NCBI Taxonomy" id="2794346"/>
    <lineage>
        <taxon>Bacteria</taxon>
        <taxon>Bacillati</taxon>
        <taxon>Bacillota</taxon>
        <taxon>Clostridia</taxon>
        <taxon>Eubacteriales</taxon>
        <taxon>Clostridiaceae</taxon>
        <taxon>Clostridium</taxon>
    </lineage>
</organism>
<dbReference type="Pfam" id="PF01467">
    <property type="entry name" value="CTP_transf_like"/>
    <property type="match status" value="1"/>
</dbReference>